<keyword evidence="3" id="KW-1185">Reference proteome</keyword>
<dbReference type="EMBL" id="UZAN01007096">
    <property type="protein sequence ID" value="VDP36111.1"/>
    <property type="molecule type" value="Genomic_DNA"/>
</dbReference>
<gene>
    <name evidence="2" type="ORF">ECPE_LOCUS1289</name>
</gene>
<evidence type="ECO:0000313" key="2">
    <source>
        <dbReference type="EMBL" id="VDP36111.1"/>
    </source>
</evidence>
<accession>A0A183A2V4</accession>
<dbReference type="AlphaFoldDB" id="A0A183A2V4"/>
<dbReference type="WBParaSite" id="ECPE_0000128901-mRNA-1">
    <property type="protein sequence ID" value="ECPE_0000128901-mRNA-1"/>
    <property type="gene ID" value="ECPE_0000128901"/>
</dbReference>
<reference evidence="4" key="1">
    <citation type="submission" date="2016-06" db="UniProtKB">
        <authorList>
            <consortium name="WormBaseParasite"/>
        </authorList>
    </citation>
    <scope>IDENTIFICATION</scope>
</reference>
<evidence type="ECO:0000313" key="3">
    <source>
        <dbReference type="Proteomes" id="UP000272942"/>
    </source>
</evidence>
<evidence type="ECO:0000313" key="4">
    <source>
        <dbReference type="WBParaSite" id="ECPE_0000128901-mRNA-1"/>
    </source>
</evidence>
<protein>
    <submittedName>
        <fullName evidence="4">Transposase</fullName>
    </submittedName>
</protein>
<feature type="region of interest" description="Disordered" evidence="1">
    <location>
        <begin position="1"/>
        <end position="20"/>
    </location>
</feature>
<sequence length="124" mass="14213">IKSEATESADYRSSNQESVNARRWCRRIGAQEHRLHDMVRLRSQFAQLLCDSGLWNRSGSTVRKAIDLNQKRGLNSARRTERLKTKRRRLLTLQDGDDFPHLVGFSDALNISAPKSHLCLDPDP</sequence>
<dbReference type="Proteomes" id="UP000272942">
    <property type="component" value="Unassembled WGS sequence"/>
</dbReference>
<evidence type="ECO:0000256" key="1">
    <source>
        <dbReference type="SAM" id="MobiDB-lite"/>
    </source>
</evidence>
<organism evidence="4">
    <name type="scientific">Echinostoma caproni</name>
    <dbReference type="NCBI Taxonomy" id="27848"/>
    <lineage>
        <taxon>Eukaryota</taxon>
        <taxon>Metazoa</taxon>
        <taxon>Spiralia</taxon>
        <taxon>Lophotrochozoa</taxon>
        <taxon>Platyhelminthes</taxon>
        <taxon>Trematoda</taxon>
        <taxon>Digenea</taxon>
        <taxon>Plagiorchiida</taxon>
        <taxon>Echinostomata</taxon>
        <taxon>Echinostomatoidea</taxon>
        <taxon>Echinostomatidae</taxon>
        <taxon>Echinostoma</taxon>
    </lineage>
</organism>
<name>A0A183A2V4_9TREM</name>
<reference evidence="2 3" key="2">
    <citation type="submission" date="2018-11" db="EMBL/GenBank/DDBJ databases">
        <authorList>
            <consortium name="Pathogen Informatics"/>
        </authorList>
    </citation>
    <scope>NUCLEOTIDE SEQUENCE [LARGE SCALE GENOMIC DNA]</scope>
    <source>
        <strain evidence="2 3">Egypt</strain>
    </source>
</reference>
<proteinExistence type="predicted"/>